<dbReference type="EMBL" id="JAUSSU010000003">
    <property type="protein sequence ID" value="MDQ0112458.1"/>
    <property type="molecule type" value="Genomic_DNA"/>
</dbReference>
<protein>
    <recommendedName>
        <fullName evidence="3">Restriction endonuclease</fullName>
    </recommendedName>
</protein>
<dbReference type="RefSeq" id="WP_307203326.1">
    <property type="nucleotide sequence ID" value="NZ_JAUSSU010000003.1"/>
</dbReference>
<name>A0ABT9TYS6_PAEHA</name>
<sequence length="156" mass="18080">MIDYEKDMNGFLKAKNEYESLREDERKGIKRYLSEKGFTVKTGGKEGRGSSAYTNSGKSKMKRSYDLTNWKWVEATKGSITYFISLQAFDRDTGSTNYHVLFDRIGVCAFSKEAKVNEKDYFNCMQVTSLELPLRENDLDELLIILNNMDILEKHQ</sequence>
<evidence type="ECO:0000313" key="1">
    <source>
        <dbReference type="EMBL" id="MDQ0112458.1"/>
    </source>
</evidence>
<organism evidence="1 2">
    <name type="scientific">Paenibacillus harenae</name>
    <dbReference type="NCBI Taxonomy" id="306543"/>
    <lineage>
        <taxon>Bacteria</taxon>
        <taxon>Bacillati</taxon>
        <taxon>Bacillota</taxon>
        <taxon>Bacilli</taxon>
        <taxon>Bacillales</taxon>
        <taxon>Paenibacillaceae</taxon>
        <taxon>Paenibacillus</taxon>
    </lineage>
</organism>
<evidence type="ECO:0008006" key="3">
    <source>
        <dbReference type="Google" id="ProtNLM"/>
    </source>
</evidence>
<accession>A0ABT9TYS6</accession>
<dbReference type="Proteomes" id="UP001229346">
    <property type="component" value="Unassembled WGS sequence"/>
</dbReference>
<comment type="caution">
    <text evidence="1">The sequence shown here is derived from an EMBL/GenBank/DDBJ whole genome shotgun (WGS) entry which is preliminary data.</text>
</comment>
<evidence type="ECO:0000313" key="2">
    <source>
        <dbReference type="Proteomes" id="UP001229346"/>
    </source>
</evidence>
<gene>
    <name evidence="1" type="ORF">J2T15_001893</name>
</gene>
<proteinExistence type="predicted"/>
<keyword evidence="2" id="KW-1185">Reference proteome</keyword>
<reference evidence="1 2" key="1">
    <citation type="submission" date="2023-07" db="EMBL/GenBank/DDBJ databases">
        <title>Sorghum-associated microbial communities from plants grown in Nebraska, USA.</title>
        <authorList>
            <person name="Schachtman D."/>
        </authorList>
    </citation>
    <scope>NUCLEOTIDE SEQUENCE [LARGE SCALE GENOMIC DNA]</scope>
    <source>
        <strain evidence="1 2">CC482</strain>
    </source>
</reference>